<protein>
    <submittedName>
        <fullName evidence="2">Uncharacterized protein</fullName>
    </submittedName>
</protein>
<dbReference type="RefSeq" id="XP_024676265.1">
    <property type="nucleotide sequence ID" value="XM_024818599.1"/>
</dbReference>
<feature type="compositionally biased region" description="Low complexity" evidence="1">
    <location>
        <begin position="228"/>
        <end position="237"/>
    </location>
</feature>
<reference evidence="2 3" key="1">
    <citation type="submission" date="2017-12" db="EMBL/GenBank/DDBJ databases">
        <authorList>
            <consortium name="DOE Joint Genome Institute"/>
            <person name="Haridas S."/>
            <person name="Kjaerbolling I."/>
            <person name="Vesth T.C."/>
            <person name="Frisvad J.C."/>
            <person name="Nybo J.L."/>
            <person name="Theobald S."/>
            <person name="Kuo A."/>
            <person name="Bowyer P."/>
            <person name="Matsuda Y."/>
            <person name="Mondo S."/>
            <person name="Lyhne E.K."/>
            <person name="Kogle M.E."/>
            <person name="Clum A."/>
            <person name="Lipzen A."/>
            <person name="Salamov A."/>
            <person name="Ngan C.Y."/>
            <person name="Daum C."/>
            <person name="Chiniquy J."/>
            <person name="Barry K."/>
            <person name="LaButti K."/>
            <person name="Simmons B.A."/>
            <person name="Magnuson J.K."/>
            <person name="Mortensen U.H."/>
            <person name="Larsen T.O."/>
            <person name="Grigoriev I.V."/>
            <person name="Baker S.E."/>
            <person name="Andersen M.R."/>
            <person name="Nordberg H.P."/>
            <person name="Cantor M.N."/>
            <person name="Hua S.X."/>
        </authorList>
    </citation>
    <scope>NUCLEOTIDE SEQUENCE [LARGE SCALE GENOMIC DNA]</scope>
    <source>
        <strain evidence="2 3">CBS 102.13</strain>
    </source>
</reference>
<proteinExistence type="predicted"/>
<evidence type="ECO:0000256" key="1">
    <source>
        <dbReference type="SAM" id="MobiDB-lite"/>
    </source>
</evidence>
<sequence>MALTMTPIMRQPFANLETPRVRSLMRSHLNRQPAKRAPLGDLALDAENVDPTRNAIKRKRGADDDDDDVKPSLKPSKTSRIALSTIPKTTTTTPTPTPITTPIKPTSKPILKPAGRSPVKSTPRSSSHRRSNVSKRPDQRSRVTRPFSLAAALAGPQKPASKKSTPPSWTFDIHVDTEQEEMTNLMQHSTTVLDIGSDDSTASATTSATISSEARGKENIPPAELEVESASAPAREPAPSRKDAMEDARSPLGDLPAADYYGEDCHAFSYAVVYDEEDENLPRETAEKEKKKHTRSKLSSVSSVESILETAPEETLNADDEKKADTAATGPAEADS</sequence>
<dbReference type="STRING" id="41067.A0A2I2FNQ4"/>
<name>A0A2I2FNQ4_ASPCN</name>
<feature type="compositionally biased region" description="Basic and acidic residues" evidence="1">
    <location>
        <begin position="238"/>
        <end position="249"/>
    </location>
</feature>
<dbReference type="Proteomes" id="UP000234585">
    <property type="component" value="Unassembled WGS sequence"/>
</dbReference>
<feature type="region of interest" description="Disordered" evidence="1">
    <location>
        <begin position="31"/>
        <end position="170"/>
    </location>
</feature>
<gene>
    <name evidence="2" type="ORF">BDW47DRAFT_26292</name>
</gene>
<evidence type="ECO:0000313" key="3">
    <source>
        <dbReference type="Proteomes" id="UP000234585"/>
    </source>
</evidence>
<keyword evidence="3" id="KW-1185">Reference proteome</keyword>
<dbReference type="OrthoDB" id="425602at2759"/>
<dbReference type="GeneID" id="36525759"/>
<feature type="region of interest" description="Disordered" evidence="1">
    <location>
        <begin position="277"/>
        <end position="336"/>
    </location>
</feature>
<feature type="compositionally biased region" description="Basic and acidic residues" evidence="1">
    <location>
        <begin position="280"/>
        <end position="289"/>
    </location>
</feature>
<organism evidence="2 3">
    <name type="scientific">Aspergillus candidus</name>
    <dbReference type="NCBI Taxonomy" id="41067"/>
    <lineage>
        <taxon>Eukaryota</taxon>
        <taxon>Fungi</taxon>
        <taxon>Dikarya</taxon>
        <taxon>Ascomycota</taxon>
        <taxon>Pezizomycotina</taxon>
        <taxon>Eurotiomycetes</taxon>
        <taxon>Eurotiomycetidae</taxon>
        <taxon>Eurotiales</taxon>
        <taxon>Aspergillaceae</taxon>
        <taxon>Aspergillus</taxon>
        <taxon>Aspergillus subgen. Circumdati</taxon>
    </lineage>
</organism>
<feature type="compositionally biased region" description="Low complexity" evidence="1">
    <location>
        <begin position="297"/>
        <end position="309"/>
    </location>
</feature>
<evidence type="ECO:0000313" key="2">
    <source>
        <dbReference type="EMBL" id="PLB42253.1"/>
    </source>
</evidence>
<dbReference type="AlphaFoldDB" id="A0A2I2FNQ4"/>
<feature type="region of interest" description="Disordered" evidence="1">
    <location>
        <begin position="195"/>
        <end position="258"/>
    </location>
</feature>
<feature type="compositionally biased region" description="Low complexity" evidence="1">
    <location>
        <begin position="198"/>
        <end position="213"/>
    </location>
</feature>
<dbReference type="EMBL" id="KZ559118">
    <property type="protein sequence ID" value="PLB42253.1"/>
    <property type="molecule type" value="Genomic_DNA"/>
</dbReference>
<accession>A0A2I2FNQ4</accession>
<feature type="compositionally biased region" description="Low complexity" evidence="1">
    <location>
        <begin position="83"/>
        <end position="113"/>
    </location>
</feature>